<dbReference type="Proteomes" id="UP000006228">
    <property type="component" value="Unassembled WGS sequence"/>
</dbReference>
<keyword evidence="3" id="KW-0472">Membrane</keyword>
<accession>E8MDF0</accession>
<dbReference type="SMART" id="SM00304">
    <property type="entry name" value="HAMP"/>
    <property type="match status" value="1"/>
</dbReference>
<feature type="transmembrane region" description="Helical" evidence="3">
    <location>
        <begin position="172"/>
        <end position="191"/>
    </location>
</feature>
<feature type="domain" description="HAMP" evidence="4">
    <location>
        <begin position="192"/>
        <end position="245"/>
    </location>
</feature>
<dbReference type="InterPro" id="IPR000160">
    <property type="entry name" value="GGDEF_dom"/>
</dbReference>
<dbReference type="CDD" id="cd01949">
    <property type="entry name" value="GGDEF"/>
    <property type="match status" value="1"/>
</dbReference>
<dbReference type="PROSITE" id="PS50887">
    <property type="entry name" value="GGDEF"/>
    <property type="match status" value="1"/>
</dbReference>
<reference evidence="6 7" key="1">
    <citation type="journal article" date="2012" name="Int. J. Syst. Evol. Microbiol.">
        <title>Vibrio caribbeanicus sp. nov., isolated from the marine sponge Scleritoderma cyanea.</title>
        <authorList>
            <person name="Hoffmann M."/>
            <person name="Monday S.R."/>
            <person name="Allard M.W."/>
            <person name="Strain E.A."/>
            <person name="Whittaker P."/>
            <person name="Naum M."/>
            <person name="McCarthy P.J."/>
            <person name="Lopez J.V."/>
            <person name="Fischer M."/>
            <person name="Brown E.W."/>
        </authorList>
    </citation>
    <scope>NUCLEOTIDE SEQUENCE [LARGE SCALE GENOMIC DNA]</scope>
    <source>
        <strain evidence="7">DSMZ 21326</strain>
    </source>
</reference>
<organism evidence="6 7">
    <name type="scientific">Vibrio sinaloensis DSM 21326</name>
    <dbReference type="NCBI Taxonomy" id="945550"/>
    <lineage>
        <taxon>Bacteria</taxon>
        <taxon>Pseudomonadati</taxon>
        <taxon>Pseudomonadota</taxon>
        <taxon>Gammaproteobacteria</taxon>
        <taxon>Vibrionales</taxon>
        <taxon>Vibrionaceae</taxon>
        <taxon>Vibrio</taxon>
        <taxon>Vibrio oreintalis group</taxon>
    </lineage>
</organism>
<evidence type="ECO:0000259" key="5">
    <source>
        <dbReference type="PROSITE" id="PS50887"/>
    </source>
</evidence>
<feature type="coiled-coil region" evidence="2">
    <location>
        <begin position="247"/>
        <end position="274"/>
    </location>
</feature>
<evidence type="ECO:0000313" key="6">
    <source>
        <dbReference type="EMBL" id="EGA67936.1"/>
    </source>
</evidence>
<dbReference type="NCBIfam" id="TIGR00254">
    <property type="entry name" value="GGDEF"/>
    <property type="match status" value="1"/>
</dbReference>
<dbReference type="eggNOG" id="COG2199">
    <property type="taxonomic scope" value="Bacteria"/>
</dbReference>
<dbReference type="Pfam" id="PF00990">
    <property type="entry name" value="GGDEF"/>
    <property type="match status" value="1"/>
</dbReference>
<keyword evidence="2" id="KW-0175">Coiled coil</keyword>
<feature type="domain" description="GGDEF" evidence="5">
    <location>
        <begin position="302"/>
        <end position="435"/>
    </location>
</feature>
<dbReference type="Pfam" id="PF00672">
    <property type="entry name" value="HAMP"/>
    <property type="match status" value="1"/>
</dbReference>
<dbReference type="GO" id="GO:0016020">
    <property type="term" value="C:membrane"/>
    <property type="evidence" value="ECO:0007669"/>
    <property type="project" value="InterPro"/>
</dbReference>
<dbReference type="InterPro" id="IPR029787">
    <property type="entry name" value="Nucleotide_cyclase"/>
</dbReference>
<keyword evidence="3" id="KW-1133">Transmembrane helix</keyword>
<dbReference type="InterPro" id="IPR043128">
    <property type="entry name" value="Rev_trsase/Diguanyl_cyclase"/>
</dbReference>
<gene>
    <name evidence="6" type="ORF">VISI1226_08414</name>
</gene>
<dbReference type="InterPro" id="IPR052163">
    <property type="entry name" value="DGC-Regulatory_Protein"/>
</dbReference>
<keyword evidence="3" id="KW-0812">Transmembrane</keyword>
<dbReference type="InterPro" id="IPR003660">
    <property type="entry name" value="HAMP_dom"/>
</dbReference>
<dbReference type="GO" id="GO:0003824">
    <property type="term" value="F:catalytic activity"/>
    <property type="evidence" value="ECO:0007669"/>
    <property type="project" value="UniProtKB-ARBA"/>
</dbReference>
<dbReference type="Gene3D" id="6.10.340.10">
    <property type="match status" value="1"/>
</dbReference>
<dbReference type="PANTHER" id="PTHR46663:SF2">
    <property type="entry name" value="GGDEF DOMAIN-CONTAINING PROTEIN"/>
    <property type="match status" value="1"/>
</dbReference>
<dbReference type="AlphaFoldDB" id="E8MDF0"/>
<name>E8MDF0_PHOS4</name>
<evidence type="ECO:0000256" key="1">
    <source>
        <dbReference type="ARBA" id="ARBA00001946"/>
    </source>
</evidence>
<evidence type="ECO:0000259" key="4">
    <source>
        <dbReference type="PROSITE" id="PS50885"/>
    </source>
</evidence>
<dbReference type="RefSeq" id="WP_008081572.1">
    <property type="nucleotide sequence ID" value="NZ_AEVT01000122.1"/>
</dbReference>
<dbReference type="Gene3D" id="3.30.70.270">
    <property type="match status" value="1"/>
</dbReference>
<dbReference type="GO" id="GO:0007165">
    <property type="term" value="P:signal transduction"/>
    <property type="evidence" value="ECO:0007669"/>
    <property type="project" value="InterPro"/>
</dbReference>
<proteinExistence type="predicted"/>
<evidence type="ECO:0000256" key="2">
    <source>
        <dbReference type="SAM" id="Coils"/>
    </source>
</evidence>
<dbReference type="GeneID" id="95571544"/>
<sequence length="452" mass="51842">MKHSLTLKMYTLFAASIVMTLATAFSMHSLYRQHVSAIETQSQLIDIQSEVTALQGQLWLYLQYKDDRSFESLIEQKKFLSQSLERSQIPSKKINKIQRVKKQFAELIEQDKQFQNAQAQQNMKQVHIDQRRALLTTRYNVLIQNMYEYLATQHERELQQTNAKIENTMRQMTVVLTLFSICMSFIAFMLLKKFQRGSNAISRAIENIRQRRFDHRIQCENLDAEFSLLGKTFNSMSEELEHSVYTKSQLESEINKHTQELEKQKKTLEYLSERDPLTSLLNRRSLESSLKTAVGKAQRSGLSVAVLFIDLDKFKIINDTHGHEVGDEVLHTVASRLSRCTRKTDIVGRYGGDEFVVCLDLLIDSGSVSKKAEQMIREVERPIVVNQSAYQVGVSIGIATFPLSGTSHEELLICADQAMYKAKSKGGGTFVFANEQDKEALTLVYSRDTEQH</sequence>
<dbReference type="PROSITE" id="PS50885">
    <property type="entry name" value="HAMP"/>
    <property type="match status" value="1"/>
</dbReference>
<comment type="caution">
    <text evidence="6">The sequence shown here is derived from an EMBL/GenBank/DDBJ whole genome shotgun (WGS) entry which is preliminary data.</text>
</comment>
<dbReference type="SUPFAM" id="SSF55073">
    <property type="entry name" value="Nucleotide cyclase"/>
    <property type="match status" value="1"/>
</dbReference>
<protein>
    <submittedName>
        <fullName evidence="6">GGDEF family protein</fullName>
    </submittedName>
</protein>
<comment type="cofactor">
    <cofactor evidence="1">
        <name>Mg(2+)</name>
        <dbReference type="ChEBI" id="CHEBI:18420"/>
    </cofactor>
</comment>
<dbReference type="PANTHER" id="PTHR46663">
    <property type="entry name" value="DIGUANYLATE CYCLASE DGCT-RELATED"/>
    <property type="match status" value="1"/>
</dbReference>
<evidence type="ECO:0000256" key="3">
    <source>
        <dbReference type="SAM" id="Phobius"/>
    </source>
</evidence>
<dbReference type="CDD" id="cd06225">
    <property type="entry name" value="HAMP"/>
    <property type="match status" value="1"/>
</dbReference>
<dbReference type="FunFam" id="3.30.70.270:FF:000001">
    <property type="entry name" value="Diguanylate cyclase domain protein"/>
    <property type="match status" value="1"/>
</dbReference>
<evidence type="ECO:0000313" key="7">
    <source>
        <dbReference type="Proteomes" id="UP000006228"/>
    </source>
</evidence>
<dbReference type="EMBL" id="AEVT01000122">
    <property type="protein sequence ID" value="EGA67936.1"/>
    <property type="molecule type" value="Genomic_DNA"/>
</dbReference>
<dbReference type="SMART" id="SM00267">
    <property type="entry name" value="GGDEF"/>
    <property type="match status" value="1"/>
</dbReference>